<accession>A0A6J6QHZ0</accession>
<name>A0A6J6QHZ0_9ZZZZ</name>
<dbReference type="AlphaFoldDB" id="A0A6J6QHZ0"/>
<evidence type="ECO:0000313" key="1">
    <source>
        <dbReference type="EMBL" id="CAB4710907.1"/>
    </source>
</evidence>
<evidence type="ECO:0000313" key="2">
    <source>
        <dbReference type="EMBL" id="CAB4837858.1"/>
    </source>
</evidence>
<dbReference type="InterPro" id="IPR029063">
    <property type="entry name" value="SAM-dependent_MTases_sf"/>
</dbReference>
<evidence type="ECO:0000313" key="3">
    <source>
        <dbReference type="EMBL" id="CAB4987893.1"/>
    </source>
</evidence>
<dbReference type="Gene3D" id="3.40.50.150">
    <property type="entry name" value="Vaccinia Virus protein VP39"/>
    <property type="match status" value="1"/>
</dbReference>
<protein>
    <submittedName>
        <fullName evidence="1">Unannotated protein</fullName>
    </submittedName>
</protein>
<sequence>MRNNGVVRGLLDKLSDLGIGRYLVEHQQNTAISSLITRISKPILRRYVMKFGQGSHRRAQVLFSNPPRSFQELVAKYGSDKDSGAGKAKHPWSTHTYGDIYELLFSHCRTKFLNVFECGIGSINSAVTSNMGSGGVPGGSLRIWREYFPNAQIYGADIDPETLFQDERIATFLLDQTSEASIQALWNSLPGVLFDLIIDDGLHTPEAGLTLLKNSLNMLGEEGIYLIEDVSFRHLSAYKTGLQDLQVTYSLFACNREYENSLDNNIIYIRKV</sequence>
<dbReference type="EMBL" id="CAFBOJ010000146">
    <property type="protein sequence ID" value="CAB4987893.1"/>
    <property type="molecule type" value="Genomic_DNA"/>
</dbReference>
<dbReference type="EMBL" id="CAFAHD010000115">
    <property type="protein sequence ID" value="CAB4837858.1"/>
    <property type="molecule type" value="Genomic_DNA"/>
</dbReference>
<dbReference type="EMBL" id="CAEZYB010000119">
    <property type="protein sequence ID" value="CAB4710907.1"/>
    <property type="molecule type" value="Genomic_DNA"/>
</dbReference>
<proteinExistence type="predicted"/>
<gene>
    <name evidence="1" type="ORF">UFOPK2646_00969</name>
    <name evidence="2" type="ORF">UFOPK3227_00884</name>
    <name evidence="3" type="ORF">UFOPK3937_01134</name>
</gene>
<organism evidence="1">
    <name type="scientific">freshwater metagenome</name>
    <dbReference type="NCBI Taxonomy" id="449393"/>
    <lineage>
        <taxon>unclassified sequences</taxon>
        <taxon>metagenomes</taxon>
        <taxon>ecological metagenomes</taxon>
    </lineage>
</organism>
<dbReference type="SUPFAM" id="SSF53335">
    <property type="entry name" value="S-adenosyl-L-methionine-dependent methyltransferases"/>
    <property type="match status" value="1"/>
</dbReference>
<reference evidence="1" key="1">
    <citation type="submission" date="2020-05" db="EMBL/GenBank/DDBJ databases">
        <authorList>
            <person name="Chiriac C."/>
            <person name="Salcher M."/>
            <person name="Ghai R."/>
            <person name="Kavagutti S V."/>
        </authorList>
    </citation>
    <scope>NUCLEOTIDE SEQUENCE</scope>
</reference>